<reference evidence="1 2" key="1">
    <citation type="submission" date="2020-05" db="EMBL/GenBank/DDBJ databases">
        <title>Identification and distribution of gene clusters putatively required for synthesis of sphingolipid metabolism inhibitors in phylogenetically diverse species of the filamentous fungus Fusarium.</title>
        <authorList>
            <person name="Kim H.-S."/>
            <person name="Busman M."/>
            <person name="Brown D.W."/>
            <person name="Divon H."/>
            <person name="Uhlig S."/>
            <person name="Proctor R.H."/>
        </authorList>
    </citation>
    <scope>NUCLEOTIDE SEQUENCE [LARGE SCALE GENOMIC DNA]</scope>
    <source>
        <strain evidence="1 2">NRRL 20693</strain>
    </source>
</reference>
<protein>
    <submittedName>
        <fullName evidence="1">Uncharacterized protein</fullName>
    </submittedName>
</protein>
<sequence>MSGKVQLLPATAAPFAPRASSVQVVLGSTVEPWLTKALKRTLTEIRPLNSVKQHKEYLCETLSSDRAIWTLASLILPKAPESDFKRDASNALNEAIINYELIHVEAFIVYIDMVLDNEVAYKLTKDTIDVLIRYHKDIHCVDVKTNTCDWEGKGQQCERLHDGFIKDVNQFVFRTHVSTLEGLEEGGAGELLCGRSEEVKTSICALMKPLLPPPSLETMGAERLRPLKPKYSSNNVCSQHGTQGALVGFDSRSHGVASRAGSCTSPISTSTFTQPTNSFPGDITQAITRGLHMQLPCELVCGPYWVDTAGKIYMGTFPFLTSQREGYQVDVSTFNIDSMSRSI</sequence>
<organism evidence="1 2">
    <name type="scientific">Fusarium heterosporum</name>
    <dbReference type="NCBI Taxonomy" id="42747"/>
    <lineage>
        <taxon>Eukaryota</taxon>
        <taxon>Fungi</taxon>
        <taxon>Dikarya</taxon>
        <taxon>Ascomycota</taxon>
        <taxon>Pezizomycotina</taxon>
        <taxon>Sordariomycetes</taxon>
        <taxon>Hypocreomycetidae</taxon>
        <taxon>Hypocreales</taxon>
        <taxon>Nectriaceae</taxon>
        <taxon>Fusarium</taxon>
        <taxon>Fusarium heterosporum species complex</taxon>
    </lineage>
</organism>
<keyword evidence="2" id="KW-1185">Reference proteome</keyword>
<dbReference type="Proteomes" id="UP000567885">
    <property type="component" value="Unassembled WGS sequence"/>
</dbReference>
<evidence type="ECO:0000313" key="1">
    <source>
        <dbReference type="EMBL" id="KAF5658015.1"/>
    </source>
</evidence>
<gene>
    <name evidence="1" type="ORF">FHETE_10118</name>
</gene>
<proteinExistence type="predicted"/>
<dbReference type="AlphaFoldDB" id="A0A8H5SQL6"/>
<evidence type="ECO:0000313" key="2">
    <source>
        <dbReference type="Proteomes" id="UP000567885"/>
    </source>
</evidence>
<dbReference type="OrthoDB" id="5352472at2759"/>
<name>A0A8H5SQL6_FUSHE</name>
<comment type="caution">
    <text evidence="1">The sequence shown here is derived from an EMBL/GenBank/DDBJ whole genome shotgun (WGS) entry which is preliminary data.</text>
</comment>
<dbReference type="EMBL" id="JAAGWQ010000259">
    <property type="protein sequence ID" value="KAF5658015.1"/>
    <property type="molecule type" value="Genomic_DNA"/>
</dbReference>
<accession>A0A8H5SQL6</accession>